<evidence type="ECO:0000256" key="1">
    <source>
        <dbReference type="SAM" id="MobiDB-lite"/>
    </source>
</evidence>
<feature type="region of interest" description="Disordered" evidence="1">
    <location>
        <begin position="84"/>
        <end position="104"/>
    </location>
</feature>
<comment type="caution">
    <text evidence="2">The sequence shown here is derived from an EMBL/GenBank/DDBJ whole genome shotgun (WGS) entry which is preliminary data.</text>
</comment>
<proteinExistence type="predicted"/>
<protein>
    <submittedName>
        <fullName evidence="2">Uncharacterized protein</fullName>
    </submittedName>
</protein>
<gene>
    <name evidence="2" type="ORF">VNO78_03823</name>
</gene>
<name>A0AAN9XX18_PSOTE</name>
<sequence length="147" mass="17063">MLGGCRRYLMDKEMQNWNSDEARAGMRFTGEAFRPGCEMADRERDGSAYGNQRLDEGELKKDSVVFEHQKPSWFYTLNGMVKESEEDRVHRPTDNTEGRLLSKEPRRVWDLGQSESNIIKGRPAWDSSSKATWVPNKKDVEVPYSRE</sequence>
<dbReference type="Proteomes" id="UP001386955">
    <property type="component" value="Unassembled WGS sequence"/>
</dbReference>
<organism evidence="2 3">
    <name type="scientific">Psophocarpus tetragonolobus</name>
    <name type="common">Winged bean</name>
    <name type="synonym">Dolichos tetragonolobus</name>
    <dbReference type="NCBI Taxonomy" id="3891"/>
    <lineage>
        <taxon>Eukaryota</taxon>
        <taxon>Viridiplantae</taxon>
        <taxon>Streptophyta</taxon>
        <taxon>Embryophyta</taxon>
        <taxon>Tracheophyta</taxon>
        <taxon>Spermatophyta</taxon>
        <taxon>Magnoliopsida</taxon>
        <taxon>eudicotyledons</taxon>
        <taxon>Gunneridae</taxon>
        <taxon>Pentapetalae</taxon>
        <taxon>rosids</taxon>
        <taxon>fabids</taxon>
        <taxon>Fabales</taxon>
        <taxon>Fabaceae</taxon>
        <taxon>Papilionoideae</taxon>
        <taxon>50 kb inversion clade</taxon>
        <taxon>NPAAA clade</taxon>
        <taxon>indigoferoid/millettioid clade</taxon>
        <taxon>Phaseoleae</taxon>
        <taxon>Psophocarpus</taxon>
    </lineage>
</organism>
<accession>A0AAN9XX18</accession>
<dbReference type="EMBL" id="JAYMYS010000001">
    <property type="protein sequence ID" value="KAK7412367.1"/>
    <property type="molecule type" value="Genomic_DNA"/>
</dbReference>
<reference evidence="2 3" key="1">
    <citation type="submission" date="2024-01" db="EMBL/GenBank/DDBJ databases">
        <title>The genomes of 5 underutilized Papilionoideae crops provide insights into root nodulation and disease resistanc.</title>
        <authorList>
            <person name="Jiang F."/>
        </authorList>
    </citation>
    <scope>NUCLEOTIDE SEQUENCE [LARGE SCALE GENOMIC DNA]</scope>
    <source>
        <strain evidence="2">DUOXIRENSHENG_FW03</strain>
        <tissue evidence="2">Leaves</tissue>
    </source>
</reference>
<dbReference type="AlphaFoldDB" id="A0AAN9XX18"/>
<evidence type="ECO:0000313" key="3">
    <source>
        <dbReference type="Proteomes" id="UP001386955"/>
    </source>
</evidence>
<evidence type="ECO:0000313" key="2">
    <source>
        <dbReference type="EMBL" id="KAK7412367.1"/>
    </source>
</evidence>
<keyword evidence="3" id="KW-1185">Reference proteome</keyword>